<evidence type="ECO:0000313" key="2">
    <source>
        <dbReference type="EMBL" id="TMR40026.1"/>
    </source>
</evidence>
<sequence length="471" mass="51150">MRRPKLPGLRTVAGRVLALSALALVALGVLVAVLTAGAGHARDGLQALGHREGPMVVATSDMYLALSDMDAHVTNVLLTGGEDGWLCDPEDAAAACERSGERQAYDIRREDAQRAALQAALLARDEPGRQQTVQSVLDGLHTYDQHVRAAMEAGRRRAAPTAALPPDGVRQYRAATELMTRDLLPKAYNLTLDGAADVDTAYRDEHAAVGAGRYLVLGAGIALLAALGALQVYLARRFRRLLSLPLAAALVGALVLTVSGASLMATEADHLRAAKTAGFDPVLTLTRARAIGKGLDTDRARQLLDPDQADRYDQMYLEKSQTILYIGGATSLAAYYRELDERLAGTKRTVDFGGFYGTRARTAADTRALLDSYRKYQDHDRTVRTLAESGQRAAAVRAHLDPRWTPLPHPVFRAHDQELDARISHHDFLRTRRVADGDRAVEPWDWLPPIAALAVAALIVAGVWPRLSEYR</sequence>
<reference evidence="2 3" key="1">
    <citation type="submission" date="2019-05" db="EMBL/GenBank/DDBJ databases">
        <title>Draft genome sequence of Actinomadura geliboluensis A8036.</title>
        <authorList>
            <person name="Saricaoglu S."/>
            <person name="Isik K."/>
        </authorList>
    </citation>
    <scope>NUCLEOTIDE SEQUENCE [LARGE SCALE GENOMIC DNA]</scope>
    <source>
        <strain evidence="2 3">A8036</strain>
    </source>
</reference>
<gene>
    <name evidence="2" type="ORF">ETD96_12980</name>
</gene>
<feature type="transmembrane region" description="Helical" evidence="1">
    <location>
        <begin position="241"/>
        <end position="265"/>
    </location>
</feature>
<keyword evidence="1" id="KW-1133">Transmembrane helix</keyword>
<comment type="caution">
    <text evidence="2">The sequence shown here is derived from an EMBL/GenBank/DDBJ whole genome shotgun (WGS) entry which is preliminary data.</text>
</comment>
<dbReference type="EMBL" id="VCKZ01000073">
    <property type="protein sequence ID" value="TMR40026.1"/>
    <property type="molecule type" value="Genomic_DNA"/>
</dbReference>
<evidence type="ECO:0000256" key="1">
    <source>
        <dbReference type="SAM" id="Phobius"/>
    </source>
</evidence>
<protein>
    <submittedName>
        <fullName evidence="2">Uncharacterized protein</fullName>
    </submittedName>
</protein>
<dbReference type="AlphaFoldDB" id="A0A5S4H4L2"/>
<dbReference type="Proteomes" id="UP000305238">
    <property type="component" value="Unassembled WGS sequence"/>
</dbReference>
<feature type="transmembrane region" description="Helical" evidence="1">
    <location>
        <begin position="214"/>
        <end position="234"/>
    </location>
</feature>
<dbReference type="OrthoDB" id="569023at2"/>
<organism evidence="2 3">
    <name type="scientific">Actinomadura geliboluensis</name>
    <dbReference type="NCBI Taxonomy" id="882440"/>
    <lineage>
        <taxon>Bacteria</taxon>
        <taxon>Bacillati</taxon>
        <taxon>Actinomycetota</taxon>
        <taxon>Actinomycetes</taxon>
        <taxon>Streptosporangiales</taxon>
        <taxon>Thermomonosporaceae</taxon>
        <taxon>Actinomadura</taxon>
    </lineage>
</organism>
<evidence type="ECO:0000313" key="3">
    <source>
        <dbReference type="Proteomes" id="UP000305238"/>
    </source>
</evidence>
<name>A0A5S4H4L2_9ACTN</name>
<keyword evidence="1" id="KW-0472">Membrane</keyword>
<accession>A0A5S4H4L2</accession>
<keyword evidence="3" id="KW-1185">Reference proteome</keyword>
<dbReference type="RefSeq" id="WP_138636577.1">
    <property type="nucleotide sequence ID" value="NZ_VCKZ01000073.1"/>
</dbReference>
<proteinExistence type="predicted"/>
<keyword evidence="1" id="KW-0812">Transmembrane</keyword>